<dbReference type="RefSeq" id="WP_228351196.1">
    <property type="nucleotide sequence ID" value="NZ_JACEGA010000001.1"/>
</dbReference>
<dbReference type="AlphaFoldDB" id="A0A839JW17"/>
<protein>
    <submittedName>
        <fullName evidence="1">Uncharacterized protein</fullName>
    </submittedName>
</protein>
<evidence type="ECO:0000313" key="2">
    <source>
        <dbReference type="Proteomes" id="UP000574276"/>
    </source>
</evidence>
<dbReference type="EMBL" id="JACEGA010000001">
    <property type="protein sequence ID" value="MBB2181418.1"/>
    <property type="molecule type" value="Genomic_DNA"/>
</dbReference>
<evidence type="ECO:0000313" key="1">
    <source>
        <dbReference type="EMBL" id="MBB2181418.1"/>
    </source>
</evidence>
<proteinExistence type="predicted"/>
<name>A0A839JW17_9FIRM</name>
<keyword evidence="2" id="KW-1185">Reference proteome</keyword>
<organism evidence="1 2">
    <name type="scientific">Variimorphobacter saccharofermentans</name>
    <dbReference type="NCBI Taxonomy" id="2755051"/>
    <lineage>
        <taxon>Bacteria</taxon>
        <taxon>Bacillati</taxon>
        <taxon>Bacillota</taxon>
        <taxon>Clostridia</taxon>
        <taxon>Lachnospirales</taxon>
        <taxon>Lachnospiraceae</taxon>
        <taxon>Variimorphobacter</taxon>
    </lineage>
</organism>
<reference evidence="1 2" key="1">
    <citation type="submission" date="2020-07" db="EMBL/GenBank/DDBJ databases">
        <title>Characterization and genome sequencing of isolate MD1, a novel member within the family Lachnospiraceae.</title>
        <authorList>
            <person name="Rettenmaier R."/>
            <person name="Di Bello L."/>
            <person name="Zinser C."/>
            <person name="Scheitz K."/>
            <person name="Liebl W."/>
            <person name="Zverlov V."/>
        </authorList>
    </citation>
    <scope>NUCLEOTIDE SEQUENCE [LARGE SCALE GENOMIC DNA]</scope>
    <source>
        <strain evidence="1 2">MD1</strain>
    </source>
</reference>
<dbReference type="Proteomes" id="UP000574276">
    <property type="component" value="Unassembled WGS sequence"/>
</dbReference>
<gene>
    <name evidence="1" type="ORF">H0486_00720</name>
</gene>
<accession>A0A839JW17</accession>
<comment type="caution">
    <text evidence="1">The sequence shown here is derived from an EMBL/GenBank/DDBJ whole genome shotgun (WGS) entry which is preliminary data.</text>
</comment>
<sequence>MLWKGLVYRMYHMPVDVIATFNVQGKIKPNYIRLEDEEHVLQTYKIENILFSREENYAGVPVLLFCCNIRRDDCLQMINIKFHIKTHQWILVRDANDRIAEIK</sequence>